<dbReference type="PANTHER" id="PTHR13148:SF0">
    <property type="entry name" value="POST-GPI ATTACHMENT TO PROTEINS FACTOR 3"/>
    <property type="match status" value="1"/>
</dbReference>
<evidence type="ECO:0000256" key="2">
    <source>
        <dbReference type="ARBA" id="ARBA00022502"/>
    </source>
</evidence>
<evidence type="ECO:0000256" key="5">
    <source>
        <dbReference type="ARBA" id="ARBA00022989"/>
    </source>
</evidence>
<feature type="transmembrane region" description="Helical" evidence="7">
    <location>
        <begin position="300"/>
        <end position="320"/>
    </location>
</feature>
<keyword evidence="3 7" id="KW-0812">Transmembrane</keyword>
<sequence length="366" mass="41666">MLPLRRSIRPSAPPLLLALLALVLFAGAAWASVGDQLPEFKDCVQVCKAENCREGHQTPIRTSTTAPVLSHRPNSNNLPFFPRASQLTNNHLPSALHRRLLLWDCPAECDYACQHIITRQRVASSSRVVQFHGKWPFYRFLGAQEPLSVLFSLGNLWAHYNGLAKIRARVPARYPLRPFYVVLAYVGIASWVASAVFHVRDFRATEQLDYFAAGANVLYGTYYAPVRVFRLDRPTPTRRSALRAWTLLCALMYAAHVAYLKGVRWDYQYNMTANIAVGAVQNVLWTWFSVQKYRQSRRLWTAWPGLVVAWVMLAMSMELLDFPPWLGLIDAHSLWHLFTIAPTILFYNFLVMDATADIASTERLKA</sequence>
<comment type="caution">
    <text evidence="8">The sequence shown here is derived from an EMBL/GenBank/DDBJ whole genome shotgun (WGS) entry which is preliminary data.</text>
</comment>
<accession>A0A0A2VRD5</accession>
<organism evidence="8 9">
    <name type="scientific">Beauveria bassiana D1-5</name>
    <dbReference type="NCBI Taxonomy" id="1245745"/>
    <lineage>
        <taxon>Eukaryota</taxon>
        <taxon>Fungi</taxon>
        <taxon>Dikarya</taxon>
        <taxon>Ascomycota</taxon>
        <taxon>Pezizomycotina</taxon>
        <taxon>Sordariomycetes</taxon>
        <taxon>Hypocreomycetidae</taxon>
        <taxon>Hypocreales</taxon>
        <taxon>Cordycipitaceae</taxon>
        <taxon>Beauveria</taxon>
    </lineage>
</organism>
<dbReference type="AlphaFoldDB" id="A0A0A2VRD5"/>
<feature type="transmembrane region" description="Helical" evidence="7">
    <location>
        <begin position="179"/>
        <end position="198"/>
    </location>
</feature>
<protein>
    <recommendedName>
        <fullName evidence="7">Post-GPI attachment to proteins factor 3</fullName>
    </recommendedName>
</protein>
<evidence type="ECO:0000256" key="6">
    <source>
        <dbReference type="ARBA" id="ARBA00023136"/>
    </source>
</evidence>
<reference evidence="8" key="1">
    <citation type="submission" date="2012-10" db="EMBL/GenBank/DDBJ databases">
        <title>Genome sequencing and analysis of entomopathogenic fungi Beauveria bassiana D1-5.</title>
        <authorList>
            <person name="Li Q."/>
            <person name="Wang L."/>
            <person name="Zhang Z."/>
            <person name="Wang Q."/>
            <person name="Ren J."/>
            <person name="Wang M."/>
            <person name="Xu W."/>
            <person name="Wang J."/>
            <person name="Lu Y."/>
            <person name="Du Q."/>
            <person name="Sun Z."/>
        </authorList>
    </citation>
    <scope>NUCLEOTIDE SEQUENCE [LARGE SCALE GENOMIC DNA]</scope>
    <source>
        <strain evidence="8">D1-5</strain>
    </source>
</reference>
<dbReference type="GO" id="GO:0006506">
    <property type="term" value="P:GPI anchor biosynthetic process"/>
    <property type="evidence" value="ECO:0007669"/>
    <property type="project" value="UniProtKB-KW"/>
</dbReference>
<name>A0A0A2VRD5_BEABA</name>
<feature type="transmembrane region" description="Helical" evidence="7">
    <location>
        <begin position="137"/>
        <end position="158"/>
    </location>
</feature>
<dbReference type="PANTHER" id="PTHR13148">
    <property type="entry name" value="PER1-RELATED"/>
    <property type="match status" value="1"/>
</dbReference>
<comment type="subcellular location">
    <subcellularLocation>
        <location evidence="1">Endomembrane system</location>
        <topology evidence="1">Multi-pass membrane protein</topology>
    </subcellularLocation>
    <subcellularLocation>
        <location evidence="7">Endoplasmic reticulum membrane</location>
        <topology evidence="7">Multi-pass membrane protein</topology>
    </subcellularLocation>
</comment>
<feature type="transmembrane region" description="Helical" evidence="7">
    <location>
        <begin position="271"/>
        <end position="288"/>
    </location>
</feature>
<comment type="function">
    <text evidence="7">Involved in the lipid remodeling steps of GPI-anchor maturation.</text>
</comment>
<feature type="transmembrane region" description="Helical" evidence="7">
    <location>
        <begin position="241"/>
        <end position="259"/>
    </location>
</feature>
<keyword evidence="5 7" id="KW-1133">Transmembrane helix</keyword>
<dbReference type="OrthoDB" id="419770at2759"/>
<evidence type="ECO:0000313" key="8">
    <source>
        <dbReference type="EMBL" id="KGQ08927.1"/>
    </source>
</evidence>
<feature type="transmembrane region" description="Helical" evidence="7">
    <location>
        <begin position="210"/>
        <end position="229"/>
    </location>
</feature>
<keyword evidence="2 7" id="KW-0337">GPI-anchor biosynthesis</keyword>
<evidence type="ECO:0000256" key="4">
    <source>
        <dbReference type="ARBA" id="ARBA00022729"/>
    </source>
</evidence>
<feature type="transmembrane region" description="Helical" evidence="7">
    <location>
        <begin position="332"/>
        <end position="350"/>
    </location>
</feature>
<dbReference type="Proteomes" id="UP000030106">
    <property type="component" value="Unassembled WGS sequence"/>
</dbReference>
<dbReference type="GO" id="GO:0030026">
    <property type="term" value="P:intracellular manganese ion homeostasis"/>
    <property type="evidence" value="ECO:0007669"/>
    <property type="project" value="EnsemblFungi"/>
</dbReference>
<keyword evidence="4 7" id="KW-0732">Signal</keyword>
<comment type="similarity">
    <text evidence="7">Belongs to the PGAP3 family.</text>
</comment>
<feature type="signal peptide" evidence="7">
    <location>
        <begin position="1"/>
        <end position="31"/>
    </location>
</feature>
<evidence type="ECO:0000256" key="7">
    <source>
        <dbReference type="RuleBase" id="RU365066"/>
    </source>
</evidence>
<dbReference type="GO" id="GO:0016788">
    <property type="term" value="F:hydrolase activity, acting on ester bonds"/>
    <property type="evidence" value="ECO:0007669"/>
    <property type="project" value="TreeGrafter"/>
</dbReference>
<evidence type="ECO:0000256" key="1">
    <source>
        <dbReference type="ARBA" id="ARBA00004127"/>
    </source>
</evidence>
<dbReference type="InterPro" id="IPR007217">
    <property type="entry name" value="Per1-like"/>
</dbReference>
<keyword evidence="7" id="KW-0256">Endoplasmic reticulum</keyword>
<dbReference type="GO" id="GO:0005789">
    <property type="term" value="C:endoplasmic reticulum membrane"/>
    <property type="evidence" value="ECO:0007669"/>
    <property type="project" value="UniProtKB-SubCell"/>
</dbReference>
<dbReference type="GO" id="GO:0000329">
    <property type="term" value="C:fungal-type vacuole membrane"/>
    <property type="evidence" value="ECO:0007669"/>
    <property type="project" value="EnsemblFungi"/>
</dbReference>
<evidence type="ECO:0000313" key="9">
    <source>
        <dbReference type="Proteomes" id="UP000030106"/>
    </source>
</evidence>
<feature type="chain" id="PRO_5016477168" description="Post-GPI attachment to proteins factor 3" evidence="7">
    <location>
        <begin position="32"/>
        <end position="366"/>
    </location>
</feature>
<dbReference type="STRING" id="1245745.A0A0A2VRD5"/>
<dbReference type="Pfam" id="PF04080">
    <property type="entry name" value="Per1"/>
    <property type="match status" value="1"/>
</dbReference>
<keyword evidence="6 7" id="KW-0472">Membrane</keyword>
<proteinExistence type="inferred from homology"/>
<dbReference type="HOGENOM" id="CLU_032917_1_1_1"/>
<dbReference type="EMBL" id="ANFO01000527">
    <property type="protein sequence ID" value="KGQ08927.1"/>
    <property type="molecule type" value="Genomic_DNA"/>
</dbReference>
<evidence type="ECO:0000256" key="3">
    <source>
        <dbReference type="ARBA" id="ARBA00022692"/>
    </source>
</evidence>
<gene>
    <name evidence="8" type="ORF">BBAD15_g5739</name>
</gene>